<comment type="similarity">
    <text evidence="1">Belongs to the sulfotransferase 1 family.</text>
</comment>
<sequence>MTNEQLEVNSQGVLPKTPVIRQDGVVSQDSQFSDFDYQQKEETESEPSEYDFVTKCGREFHFANVDKECQQLIEKISGEKCLRCNGYTLFESFPTFLKEFLSLEVYDDDVWVCSFPRSGTHWTLEMVWCILNDLDLETALSTPLHLRCPYVELGALRFAEDIKLYFQVTNISTPIGIDLVRQIKSPRTIWCHLPFDLLPLQLQNRETKAKIVYIKRDVRDVCVSDFNFFKNAKQYCTFENFCQMFLRGDVLNGPYWKHVLSYQNEALNSNLLIIEYEKMLKNLPAVLFDVGKFLGKTLQPEDIDKLCDHLSLEKMRRNLMINTNLSEFYKKLCKDEVVGDVIRRDWYIEFPYETPPSPTLSGPNQQKYTSAILNLIGKENLGMTLNSNGLESPIGNMMSQFSSSCLNFRLDVSFFGWMSHILSSYLNFRLDVSFFVQLSEFSAGCLIFSPAF</sequence>
<dbReference type="InterPro" id="IPR000863">
    <property type="entry name" value="Sulfotransferase_dom"/>
</dbReference>
<evidence type="ECO:0000256" key="1">
    <source>
        <dbReference type="ARBA" id="ARBA00005771"/>
    </source>
</evidence>
<dbReference type="Proteomes" id="UP001367676">
    <property type="component" value="Unassembled WGS sequence"/>
</dbReference>
<reference evidence="4 5" key="1">
    <citation type="submission" date="2024-03" db="EMBL/GenBank/DDBJ databases">
        <title>Adaptation during the transition from Ophiocordyceps entomopathogen to insect associate is accompanied by gene loss and intensified selection.</title>
        <authorList>
            <person name="Ward C.M."/>
            <person name="Onetto C.A."/>
            <person name="Borneman A.R."/>
        </authorList>
    </citation>
    <scope>NUCLEOTIDE SEQUENCE [LARGE SCALE GENOMIC DNA]</scope>
    <source>
        <strain evidence="4">AWRI1</strain>
        <tissue evidence="4">Single Adult Female</tissue>
    </source>
</reference>
<comment type="caution">
    <text evidence="4">The sequence shown here is derived from an EMBL/GenBank/DDBJ whole genome shotgun (WGS) entry which is preliminary data.</text>
</comment>
<dbReference type="InterPro" id="IPR027417">
    <property type="entry name" value="P-loop_NTPase"/>
</dbReference>
<evidence type="ECO:0000256" key="2">
    <source>
        <dbReference type="ARBA" id="ARBA00022679"/>
    </source>
</evidence>
<accession>A0AAN9TGT1</accession>
<evidence type="ECO:0000313" key="5">
    <source>
        <dbReference type="Proteomes" id="UP001367676"/>
    </source>
</evidence>
<name>A0AAN9TGT1_9HEMI</name>
<dbReference type="SUPFAM" id="SSF52540">
    <property type="entry name" value="P-loop containing nucleoside triphosphate hydrolases"/>
    <property type="match status" value="1"/>
</dbReference>
<keyword evidence="5" id="KW-1185">Reference proteome</keyword>
<dbReference type="GO" id="GO:0008146">
    <property type="term" value="F:sulfotransferase activity"/>
    <property type="evidence" value="ECO:0007669"/>
    <property type="project" value="InterPro"/>
</dbReference>
<feature type="domain" description="Sulfotransferase" evidence="3">
    <location>
        <begin position="107"/>
        <end position="326"/>
    </location>
</feature>
<proteinExistence type="inferred from homology"/>
<dbReference type="AlphaFoldDB" id="A0AAN9TGT1"/>
<organism evidence="4 5">
    <name type="scientific">Parthenolecanium corni</name>
    <dbReference type="NCBI Taxonomy" id="536013"/>
    <lineage>
        <taxon>Eukaryota</taxon>
        <taxon>Metazoa</taxon>
        <taxon>Ecdysozoa</taxon>
        <taxon>Arthropoda</taxon>
        <taxon>Hexapoda</taxon>
        <taxon>Insecta</taxon>
        <taxon>Pterygota</taxon>
        <taxon>Neoptera</taxon>
        <taxon>Paraneoptera</taxon>
        <taxon>Hemiptera</taxon>
        <taxon>Sternorrhyncha</taxon>
        <taxon>Coccoidea</taxon>
        <taxon>Coccidae</taxon>
        <taxon>Parthenolecanium</taxon>
    </lineage>
</organism>
<keyword evidence="2" id="KW-0808">Transferase</keyword>
<dbReference type="Pfam" id="PF00685">
    <property type="entry name" value="Sulfotransfer_1"/>
    <property type="match status" value="1"/>
</dbReference>
<dbReference type="Gene3D" id="3.40.50.300">
    <property type="entry name" value="P-loop containing nucleotide triphosphate hydrolases"/>
    <property type="match status" value="1"/>
</dbReference>
<evidence type="ECO:0000259" key="3">
    <source>
        <dbReference type="Pfam" id="PF00685"/>
    </source>
</evidence>
<dbReference type="PANTHER" id="PTHR11783">
    <property type="entry name" value="SULFOTRANSFERASE SULT"/>
    <property type="match status" value="1"/>
</dbReference>
<gene>
    <name evidence="4" type="ORF">V9T40_005393</name>
</gene>
<protein>
    <recommendedName>
        <fullName evidence="3">Sulfotransferase domain-containing protein</fullName>
    </recommendedName>
</protein>
<evidence type="ECO:0000313" key="4">
    <source>
        <dbReference type="EMBL" id="KAK7588148.1"/>
    </source>
</evidence>
<dbReference type="EMBL" id="JBBCAQ010000023">
    <property type="protein sequence ID" value="KAK7588148.1"/>
    <property type="molecule type" value="Genomic_DNA"/>
</dbReference>